<dbReference type="Proteomes" id="UP000059188">
    <property type="component" value="Unassembled WGS sequence"/>
</dbReference>
<feature type="compositionally biased region" description="Low complexity" evidence="2">
    <location>
        <begin position="1021"/>
        <end position="1034"/>
    </location>
</feature>
<feature type="region of interest" description="Disordered" evidence="2">
    <location>
        <begin position="1508"/>
        <end position="1585"/>
    </location>
</feature>
<dbReference type="OrthoDB" id="1668162at2759"/>
<feature type="compositionally biased region" description="Polar residues" evidence="2">
    <location>
        <begin position="1046"/>
        <end position="1058"/>
    </location>
</feature>
<dbReference type="GO" id="GO:0031267">
    <property type="term" value="F:small GTPase binding"/>
    <property type="evidence" value="ECO:0007669"/>
    <property type="project" value="InterPro"/>
</dbReference>
<evidence type="ECO:0000259" key="3">
    <source>
        <dbReference type="PROSITE" id="PS51232"/>
    </source>
</evidence>
<dbReference type="PROSITE" id="PS51444">
    <property type="entry name" value="FH2"/>
    <property type="match status" value="1"/>
</dbReference>
<evidence type="ECO:0000313" key="5">
    <source>
        <dbReference type="EMBL" id="CEL63668.1"/>
    </source>
</evidence>
<feature type="compositionally biased region" description="Basic and acidic residues" evidence="2">
    <location>
        <begin position="218"/>
        <end position="234"/>
    </location>
</feature>
<organism evidence="5 6">
    <name type="scientific">Thanatephorus cucumeris (strain AG1-IB / isolate 7/3/14)</name>
    <name type="common">Lettuce bottom rot fungus</name>
    <name type="synonym">Rhizoctonia solani</name>
    <dbReference type="NCBI Taxonomy" id="1108050"/>
    <lineage>
        <taxon>Eukaryota</taxon>
        <taxon>Fungi</taxon>
        <taxon>Dikarya</taxon>
        <taxon>Basidiomycota</taxon>
        <taxon>Agaricomycotina</taxon>
        <taxon>Agaricomycetes</taxon>
        <taxon>Cantharellales</taxon>
        <taxon>Ceratobasidiaceae</taxon>
        <taxon>Rhizoctonia</taxon>
        <taxon>Rhizoctonia solani AG-1</taxon>
    </lineage>
</organism>
<feature type="compositionally biased region" description="Pro residues" evidence="2">
    <location>
        <begin position="1083"/>
        <end position="1100"/>
    </location>
</feature>
<dbReference type="InterPro" id="IPR011989">
    <property type="entry name" value="ARM-like"/>
</dbReference>
<feature type="compositionally biased region" description="Polar residues" evidence="2">
    <location>
        <begin position="152"/>
        <end position="170"/>
    </location>
</feature>
<dbReference type="Gene3D" id="1.25.10.10">
    <property type="entry name" value="Leucine-rich Repeat Variant"/>
    <property type="match status" value="1"/>
</dbReference>
<dbReference type="STRING" id="1108050.A0A0B7G591"/>
<feature type="domain" description="FH2" evidence="4">
    <location>
        <begin position="1113"/>
        <end position="1512"/>
    </location>
</feature>
<feature type="region of interest" description="Disordered" evidence="2">
    <location>
        <begin position="996"/>
        <end position="1122"/>
    </location>
</feature>
<feature type="region of interest" description="Disordered" evidence="2">
    <location>
        <begin position="116"/>
        <end position="170"/>
    </location>
</feature>
<feature type="coiled-coil region" evidence="1">
    <location>
        <begin position="794"/>
        <end position="893"/>
    </location>
</feature>
<dbReference type="InterPro" id="IPR010472">
    <property type="entry name" value="FH3_dom"/>
</dbReference>
<keyword evidence="1" id="KW-0175">Coiled coil</keyword>
<dbReference type="PROSITE" id="PS51232">
    <property type="entry name" value="GBD_FH3"/>
    <property type="match status" value="1"/>
</dbReference>
<evidence type="ECO:0000256" key="1">
    <source>
        <dbReference type="SAM" id="Coils"/>
    </source>
</evidence>
<name>A0A0B7G591_THACB</name>
<feature type="compositionally biased region" description="Polar residues" evidence="2">
    <location>
        <begin position="352"/>
        <end position="361"/>
    </location>
</feature>
<feature type="region of interest" description="Disordered" evidence="2">
    <location>
        <begin position="331"/>
        <end position="382"/>
    </location>
</feature>
<gene>
    <name evidence="5" type="ORF">RSOLAG1IB_05429</name>
</gene>
<dbReference type="GO" id="GO:0003779">
    <property type="term" value="F:actin binding"/>
    <property type="evidence" value="ECO:0007669"/>
    <property type="project" value="InterPro"/>
</dbReference>
<dbReference type="InterPro" id="IPR016024">
    <property type="entry name" value="ARM-type_fold"/>
</dbReference>
<dbReference type="GO" id="GO:0030036">
    <property type="term" value="P:actin cytoskeleton organization"/>
    <property type="evidence" value="ECO:0007669"/>
    <property type="project" value="InterPro"/>
</dbReference>
<dbReference type="PANTHER" id="PTHR45725">
    <property type="entry name" value="FORMIN HOMOLOGY 2 FAMILY MEMBER"/>
    <property type="match status" value="1"/>
</dbReference>
<keyword evidence="6" id="KW-1185">Reference proteome</keyword>
<feature type="compositionally biased region" description="Pro residues" evidence="2">
    <location>
        <begin position="1061"/>
        <end position="1074"/>
    </location>
</feature>
<feature type="region of interest" description="Disordered" evidence="2">
    <location>
        <begin position="191"/>
        <end position="234"/>
    </location>
</feature>
<evidence type="ECO:0000259" key="4">
    <source>
        <dbReference type="PROSITE" id="PS51444"/>
    </source>
</evidence>
<dbReference type="Pfam" id="PF06371">
    <property type="entry name" value="Drf_GBD"/>
    <property type="match status" value="1"/>
</dbReference>
<feature type="compositionally biased region" description="Low complexity" evidence="2">
    <location>
        <begin position="130"/>
        <end position="141"/>
    </location>
</feature>
<dbReference type="PANTHER" id="PTHR45725:SF1">
    <property type="entry name" value="DISHEVELLED ASSOCIATED ACTIVATOR OF MORPHOGENESIS, ISOFORM D"/>
    <property type="match status" value="1"/>
</dbReference>
<feature type="domain" description="GBD/FH3" evidence="3">
    <location>
        <begin position="223"/>
        <end position="766"/>
    </location>
</feature>
<dbReference type="SUPFAM" id="SSF48371">
    <property type="entry name" value="ARM repeat"/>
    <property type="match status" value="1"/>
</dbReference>
<dbReference type="SMART" id="SM00498">
    <property type="entry name" value="FH2"/>
    <property type="match status" value="1"/>
</dbReference>
<dbReference type="SUPFAM" id="SSF101447">
    <property type="entry name" value="Formin homology 2 domain (FH2 domain)"/>
    <property type="match status" value="1"/>
</dbReference>
<feature type="coiled-coil region" evidence="1">
    <location>
        <begin position="674"/>
        <end position="701"/>
    </location>
</feature>
<dbReference type="InterPro" id="IPR042201">
    <property type="entry name" value="FH2_Formin_sf"/>
</dbReference>
<proteinExistence type="predicted"/>
<evidence type="ECO:0000313" key="6">
    <source>
        <dbReference type="Proteomes" id="UP000059188"/>
    </source>
</evidence>
<sequence length="1585" mass="173715">MQWFIAHSSTVEDVINEIGDNLGLTVYLAGPGGGKVDYAIEIFAPDGGKELVERLEPSASVTAVLRRLAPGRRIRLVVPEEWYRRPKSKSFPSQLSLTEDTFKLATSIDELNTVANEEGSDENQDGTAKQSSRQSPSVPSSPVIPRPRPFSAASNSSEPDSPSRQSTLSSHRLSSIFDSWLSISPNGAITLPSQPNAAPERISVSSPLPIDPGSMRNGKKEQENMVESEEQKTEFEEFMDEFGIKAEQRPKMREMTWDRKKYLIEQSKSRGSSVPALYNNNNASSATVGPAGASSLVPKLLPQLTGGALGRFTVARFGSWTAATAPYGANTSFSSGDISPKSPKGSIKRQMSFGSRRTSLEPTAEEISGLASPPRSPPLSPKASLWASWWGTPGQPVTAEGERSSDKGKSAVAELTRLGQAAGASSPRVNQSTVTPYVAGIAGSKTNSTTLVKHLVSLRIHAATAKLDWIKEFVGPGQGMEALSALIVALVRNRDKRRNLVQSESMSLLECIKCLRVIVNTDPGLSKILMMPNLIFQIVTCLDTESTKIRSNVADLLAGISVVSEDQGHRMVLDALSDFASVNREGFRFEQLIDTLRVPDITQDDVGEMFWSERMPALVLLIAVTASCPDLEQRIALRDELSRRGFNEIIVTLRYLNPPATITERLDGYCEDKLDDEEDLRARIRKQFEQTEKEYENWSSSESALIFEKIVGLAEDYDGVSDTILEILRSHLRILEQPTTLGVKSRIFLVLHRFASQLATLEDLEHEWVSFLRRLVDSVKDITGVCPEVQEDIATLSSTKLDELVKQLEKLEKEKQSLLDKVQALEVEIDTLKSMRDSPVAKGPGHENMHGIVQRLVQKEKAAVRLQAELDRLRSENTKLLEASEEQERIKRERDRAKWSAMTEEMSNSKAKVLELETLLRDKDKMVLYLKRAMEALSSRFESGSSASQVVTERPDGDFDAETIAKHAVDELSAKDQKITELRQELAEVNKKLEEAQSSLKQQTAEREFKARVPPPPPPRRQSQPLGGPGAEIIPLPPAPPPPPLQTSMSTEPPSLGNTAPHPPPPPPPPPPTVPLSITNLPSSPPPAPPPPPLSPPGNGIPPSAWKVSKRSSGSAATPGKKLKPFFWDKVSSTGNVQTVWGQLGMMGGQVDLADLDDVFSLDQAPPKPVSTSNVTKSKAQQVTTMLDITRANNVAIMLKTLKASPVAIREAILAVDDVRLSAEDLIMISKQLPTAEEASRIQDFGDVGKLAEADRYFSEILKIPRLQERLSCMIYRRRLELDIIEAQPDLSILHDAAIELCTSDKLRRLLQVVLAVGNALNKSTFRGGASGFKLKSLMKLKETKTAKADSNCPTLLHYIARVLLRSEPSTILFVEQVPHLESAARISIQTVMSGVNSIESGLKKTTSEVISCRKASNAPSDKFGSVMQPFIRSSAESVYSLKSLAESTQVKLTEMVSYFGETTEGSEPTKPEDVFEMVLAFSSSLQRAALDVNATMVRIPPPVVVSASEESTSTPKQEKHELLSPSDAAPEGSISSVHLSAGRGDLDQAIRSLRNGRRRARQDRPLSKIFLDGGSNRRSRLFES</sequence>
<evidence type="ECO:0000256" key="2">
    <source>
        <dbReference type="SAM" id="MobiDB-lite"/>
    </source>
</evidence>
<protein>
    <submittedName>
        <fullName evidence="5">Formin-like protein 13</fullName>
    </submittedName>
</protein>
<dbReference type="InterPro" id="IPR015425">
    <property type="entry name" value="FH2_Formin"/>
</dbReference>
<dbReference type="InterPro" id="IPR051425">
    <property type="entry name" value="Formin_Homology"/>
</dbReference>
<dbReference type="SMART" id="SM01140">
    <property type="entry name" value="Drf_GBD"/>
    <property type="match status" value="1"/>
</dbReference>
<feature type="compositionally biased region" description="Pro residues" evidence="2">
    <location>
        <begin position="1035"/>
        <end position="1045"/>
    </location>
</feature>
<dbReference type="Pfam" id="PF02181">
    <property type="entry name" value="FH2"/>
    <property type="match status" value="1"/>
</dbReference>
<dbReference type="InterPro" id="IPR010473">
    <property type="entry name" value="GTPase-bd"/>
</dbReference>
<dbReference type="EMBL" id="LN679108">
    <property type="protein sequence ID" value="CEL63668.1"/>
    <property type="molecule type" value="Genomic_DNA"/>
</dbReference>
<dbReference type="Pfam" id="PF06367">
    <property type="entry name" value="Drf_FH3"/>
    <property type="match status" value="1"/>
</dbReference>
<dbReference type="InterPro" id="IPR014768">
    <property type="entry name" value="GBD/FH3_dom"/>
</dbReference>
<accession>A0A0B7G591</accession>
<dbReference type="Gene3D" id="1.20.58.2220">
    <property type="entry name" value="Formin, FH2 domain"/>
    <property type="match status" value="1"/>
</dbReference>
<dbReference type="SMART" id="SM01139">
    <property type="entry name" value="Drf_FH3"/>
    <property type="match status" value="1"/>
</dbReference>
<reference evidence="5 6" key="1">
    <citation type="submission" date="2014-11" db="EMBL/GenBank/DDBJ databases">
        <authorList>
            <person name="Wibberg Daniel"/>
        </authorList>
    </citation>
    <scope>NUCLEOTIDE SEQUENCE [LARGE SCALE GENOMIC DNA]</scope>
    <source>
        <strain evidence="5">Rhizoctonia solani AG1-IB 7/3/14</strain>
    </source>
</reference>